<proteinExistence type="predicted"/>
<organism evidence="2 3">
    <name type="scientific">Pollutimonas subterranea</name>
    <dbReference type="NCBI Taxonomy" id="2045210"/>
    <lineage>
        <taxon>Bacteria</taxon>
        <taxon>Pseudomonadati</taxon>
        <taxon>Pseudomonadota</taxon>
        <taxon>Betaproteobacteria</taxon>
        <taxon>Burkholderiales</taxon>
        <taxon>Alcaligenaceae</taxon>
        <taxon>Pollutimonas</taxon>
    </lineage>
</organism>
<evidence type="ECO:0008006" key="4">
    <source>
        <dbReference type="Google" id="ProtNLM"/>
    </source>
</evidence>
<keyword evidence="1" id="KW-0472">Membrane</keyword>
<feature type="transmembrane region" description="Helical" evidence="1">
    <location>
        <begin position="62"/>
        <end position="80"/>
    </location>
</feature>
<gene>
    <name evidence="2" type="ORF">CR159_06925</name>
</gene>
<evidence type="ECO:0000256" key="1">
    <source>
        <dbReference type="SAM" id="Phobius"/>
    </source>
</evidence>
<evidence type="ECO:0000313" key="2">
    <source>
        <dbReference type="EMBL" id="PLC50725.1"/>
    </source>
</evidence>
<keyword evidence="1" id="KW-0812">Transmembrane</keyword>
<reference evidence="2 3" key="1">
    <citation type="submission" date="2017-10" db="EMBL/GenBank/DDBJ databases">
        <title>Two draft genome sequences of Pusillimonas sp. strains isolated from a nitrate- and radionuclide-contaminated groundwater in Russia.</title>
        <authorList>
            <person name="Grouzdev D.S."/>
            <person name="Tourova T.P."/>
            <person name="Goeva M.A."/>
            <person name="Babich T.L."/>
            <person name="Sokolova D.S."/>
            <person name="Abdullin R."/>
            <person name="Poltaraus A.B."/>
            <person name="Toshchakov S.V."/>
            <person name="Nazina T.N."/>
        </authorList>
    </citation>
    <scope>NUCLEOTIDE SEQUENCE [LARGE SCALE GENOMIC DNA]</scope>
    <source>
        <strain evidence="2 3">JR1/69-3-13</strain>
    </source>
</reference>
<dbReference type="AlphaFoldDB" id="A0A2N4U6S4"/>
<name>A0A2N4U6S4_9BURK</name>
<dbReference type="EMBL" id="PDNW01000004">
    <property type="protein sequence ID" value="PLC50725.1"/>
    <property type="molecule type" value="Genomic_DNA"/>
</dbReference>
<sequence length="233" mass="26521">MSFLSSRIAVRIAAGAYAVLWAVLAIRPAHRDDWLLENVLVLALLVLLALIRRWFRFSNTSLVLILLFLALHTVGSHYTYAEVPYDQWWRQLTGHTLNSVLGWERNNYDRVVHFSYGLLLAYPIREFFLRVVEVRGFWAYFLPLDFTLSTSALYELIEWGAAAVFGGELGMNYLGTQGDIWDAHKDMALAGLGALIAILMIAALTARTRRDFAWEWSQQMKSSRGSGSSTNRE</sequence>
<dbReference type="InterPro" id="IPR058534">
    <property type="entry name" value="YjdF"/>
</dbReference>
<comment type="caution">
    <text evidence="2">The sequence shown here is derived from an EMBL/GenBank/DDBJ whole genome shotgun (WGS) entry which is preliminary data.</text>
</comment>
<dbReference type="RefSeq" id="WP_102073272.1">
    <property type="nucleotide sequence ID" value="NZ_PDNW01000004.1"/>
</dbReference>
<accession>A0A2N4U6S4</accession>
<protein>
    <recommendedName>
        <fullName evidence="4">DUF2238 domain-containing protein</fullName>
    </recommendedName>
</protein>
<dbReference type="PIRSF" id="PIRSF020606">
    <property type="entry name" value="UCP020606"/>
    <property type="match status" value="1"/>
</dbReference>
<keyword evidence="1" id="KW-1133">Transmembrane helix</keyword>
<dbReference type="OrthoDB" id="9786473at2"/>
<keyword evidence="3" id="KW-1185">Reference proteome</keyword>
<evidence type="ECO:0000313" key="3">
    <source>
        <dbReference type="Proteomes" id="UP000234190"/>
    </source>
</evidence>
<feature type="transmembrane region" description="Helical" evidence="1">
    <location>
        <begin position="187"/>
        <end position="206"/>
    </location>
</feature>
<dbReference type="Pfam" id="PF09997">
    <property type="entry name" value="DUF2238"/>
    <property type="match status" value="1"/>
</dbReference>
<feature type="transmembrane region" description="Helical" evidence="1">
    <location>
        <begin position="12"/>
        <end position="29"/>
    </location>
</feature>
<dbReference type="Proteomes" id="UP000234190">
    <property type="component" value="Unassembled WGS sequence"/>
</dbReference>
<dbReference type="InterPro" id="IPR014509">
    <property type="entry name" value="YjdF-like"/>
</dbReference>
<feature type="transmembrane region" description="Helical" evidence="1">
    <location>
        <begin position="35"/>
        <end position="55"/>
    </location>
</feature>